<dbReference type="AlphaFoldDB" id="A0A2J6RM02"/>
<comment type="similarity">
    <text evidence="2">Belongs to the SLX9 family.</text>
</comment>
<dbReference type="Proteomes" id="UP000235786">
    <property type="component" value="Unassembled WGS sequence"/>
</dbReference>
<feature type="compositionally biased region" description="Gly residues" evidence="5">
    <location>
        <begin position="111"/>
        <end position="120"/>
    </location>
</feature>
<accession>A0A2J6RM02</accession>
<evidence type="ECO:0000256" key="1">
    <source>
        <dbReference type="ARBA" id="ARBA00004604"/>
    </source>
</evidence>
<feature type="region of interest" description="Disordered" evidence="5">
    <location>
        <begin position="1"/>
        <end position="89"/>
    </location>
</feature>
<feature type="compositionally biased region" description="Low complexity" evidence="5">
    <location>
        <begin position="35"/>
        <end position="56"/>
    </location>
</feature>
<comment type="subcellular location">
    <subcellularLocation>
        <location evidence="1">Nucleus</location>
        <location evidence="1">Nucleolus</location>
    </subcellularLocation>
</comment>
<proteinExistence type="inferred from homology"/>
<evidence type="ECO:0000313" key="6">
    <source>
        <dbReference type="EMBL" id="PMD39532.1"/>
    </source>
</evidence>
<reference evidence="6 7" key="1">
    <citation type="submission" date="2016-04" db="EMBL/GenBank/DDBJ databases">
        <title>A degradative enzymes factory behind the ericoid mycorrhizal symbiosis.</title>
        <authorList>
            <consortium name="DOE Joint Genome Institute"/>
            <person name="Martino E."/>
            <person name="Morin E."/>
            <person name="Grelet G."/>
            <person name="Kuo A."/>
            <person name="Kohler A."/>
            <person name="Daghino S."/>
            <person name="Barry K."/>
            <person name="Choi C."/>
            <person name="Cichocki N."/>
            <person name="Clum A."/>
            <person name="Copeland A."/>
            <person name="Hainaut M."/>
            <person name="Haridas S."/>
            <person name="Labutti K."/>
            <person name="Lindquist E."/>
            <person name="Lipzen A."/>
            <person name="Khouja H.-R."/>
            <person name="Murat C."/>
            <person name="Ohm R."/>
            <person name="Olson A."/>
            <person name="Spatafora J."/>
            <person name="Veneault-Fourrey C."/>
            <person name="Henrissat B."/>
            <person name="Grigoriev I."/>
            <person name="Martin F."/>
            <person name="Perotto S."/>
        </authorList>
    </citation>
    <scope>NUCLEOTIDE SEQUENCE [LARGE SCALE GENOMIC DNA]</scope>
    <source>
        <strain evidence="6 7">F</strain>
    </source>
</reference>
<evidence type="ECO:0000256" key="4">
    <source>
        <dbReference type="ARBA" id="ARBA00023242"/>
    </source>
</evidence>
<feature type="compositionally biased region" description="Gly residues" evidence="5">
    <location>
        <begin position="156"/>
        <end position="170"/>
    </location>
</feature>
<keyword evidence="7" id="KW-1185">Reference proteome</keyword>
<dbReference type="Pfam" id="PF15341">
    <property type="entry name" value="SLX9"/>
    <property type="match status" value="1"/>
</dbReference>
<organism evidence="6 7">
    <name type="scientific">Hyaloscypha variabilis (strain UAMH 11265 / GT02V1 / F)</name>
    <name type="common">Meliniomyces variabilis</name>
    <dbReference type="NCBI Taxonomy" id="1149755"/>
    <lineage>
        <taxon>Eukaryota</taxon>
        <taxon>Fungi</taxon>
        <taxon>Dikarya</taxon>
        <taxon>Ascomycota</taxon>
        <taxon>Pezizomycotina</taxon>
        <taxon>Leotiomycetes</taxon>
        <taxon>Helotiales</taxon>
        <taxon>Hyaloscyphaceae</taxon>
        <taxon>Hyaloscypha</taxon>
        <taxon>Hyaloscypha variabilis</taxon>
    </lineage>
</organism>
<name>A0A2J6RM02_HYAVF</name>
<dbReference type="GO" id="GO:0030686">
    <property type="term" value="C:90S preribosome"/>
    <property type="evidence" value="ECO:0007669"/>
    <property type="project" value="InterPro"/>
</dbReference>
<dbReference type="GO" id="GO:0005730">
    <property type="term" value="C:nucleolus"/>
    <property type="evidence" value="ECO:0007669"/>
    <property type="project" value="UniProtKB-SubCell"/>
</dbReference>
<feature type="region of interest" description="Disordered" evidence="5">
    <location>
        <begin position="156"/>
        <end position="177"/>
    </location>
</feature>
<protein>
    <recommendedName>
        <fullName evidence="3">Ribosome biogenesis protein SLX9</fullName>
    </recommendedName>
</protein>
<feature type="region of interest" description="Disordered" evidence="5">
    <location>
        <begin position="111"/>
        <end position="139"/>
    </location>
</feature>
<keyword evidence="4" id="KW-0539">Nucleus</keyword>
<dbReference type="InterPro" id="IPR028160">
    <property type="entry name" value="Slx9-like"/>
</dbReference>
<evidence type="ECO:0000256" key="3">
    <source>
        <dbReference type="ARBA" id="ARBA00021321"/>
    </source>
</evidence>
<evidence type="ECO:0000313" key="7">
    <source>
        <dbReference type="Proteomes" id="UP000235786"/>
    </source>
</evidence>
<feature type="compositionally biased region" description="Basic residues" evidence="5">
    <location>
        <begin position="121"/>
        <end position="133"/>
    </location>
</feature>
<dbReference type="EMBL" id="KZ613946">
    <property type="protein sequence ID" value="PMD39532.1"/>
    <property type="molecule type" value="Genomic_DNA"/>
</dbReference>
<feature type="compositionally biased region" description="Basic residues" evidence="5">
    <location>
        <begin position="78"/>
        <end position="88"/>
    </location>
</feature>
<sequence>MAPTAPKKRPSMRSKTSSKSGSGLISRPLPPTPSNPAASTSTYTSTQSFSSPSFTNSKKDRRTIKHSALLSRIEKTSKKPLKRRRPSKKLVTTLESLADALPDVAELVEGGKAGKMGGRGKSLKSKPGALKRKEKLERGERERFGKNLAVILGGKVGGGESMDVEGQGGEGGEKKREEVVKGRFAALRAWVGTNMEKHPAFEKGTE</sequence>
<evidence type="ECO:0000256" key="2">
    <source>
        <dbReference type="ARBA" id="ARBA00011022"/>
    </source>
</evidence>
<evidence type="ECO:0000256" key="5">
    <source>
        <dbReference type="SAM" id="MobiDB-lite"/>
    </source>
</evidence>
<dbReference type="GO" id="GO:0030688">
    <property type="term" value="C:preribosome, small subunit precursor"/>
    <property type="evidence" value="ECO:0007669"/>
    <property type="project" value="InterPro"/>
</dbReference>
<feature type="compositionally biased region" description="Low complexity" evidence="5">
    <location>
        <begin position="13"/>
        <end position="27"/>
    </location>
</feature>
<dbReference type="GO" id="GO:0000462">
    <property type="term" value="P:maturation of SSU-rRNA from tricistronic rRNA transcript (SSU-rRNA, 5.8S rRNA, LSU-rRNA)"/>
    <property type="evidence" value="ECO:0007669"/>
    <property type="project" value="InterPro"/>
</dbReference>
<feature type="compositionally biased region" description="Basic residues" evidence="5">
    <location>
        <begin position="1"/>
        <end position="12"/>
    </location>
</feature>
<gene>
    <name evidence="6" type="ORF">L207DRAFT_489377</name>
</gene>